<keyword evidence="2" id="KW-1185">Reference proteome</keyword>
<comment type="caution">
    <text evidence="1">The sequence shown here is derived from an EMBL/GenBank/DDBJ whole genome shotgun (WGS) entry which is preliminary data.</text>
</comment>
<gene>
    <name evidence="1" type="ORF">ONZ51_g9222</name>
</gene>
<reference evidence="1" key="1">
    <citation type="submission" date="2022-11" db="EMBL/GenBank/DDBJ databases">
        <title>Genome Sequence of Cubamyces cubensis.</title>
        <authorList>
            <person name="Buettner E."/>
        </authorList>
    </citation>
    <scope>NUCLEOTIDE SEQUENCE</scope>
    <source>
        <strain evidence="1">MPL-01</strain>
    </source>
</reference>
<name>A0AAD7TPA4_9APHY</name>
<dbReference type="Proteomes" id="UP001215151">
    <property type="component" value="Unassembled WGS sequence"/>
</dbReference>
<dbReference type="EMBL" id="JAPEVG010000306">
    <property type="protein sequence ID" value="KAJ8469084.1"/>
    <property type="molecule type" value="Genomic_DNA"/>
</dbReference>
<accession>A0AAD7TPA4</accession>
<sequence length="614" mass="68737">MSSFSQIAEELQVLIISRLDAESILMCREALKPKRFADKITHQYHLELALVGMVDGPPSAVPTSKRLEALRAFKTTYAAGAHATEEIVVSASQHADMLFVPSNPAEIAYLDKEDDSEELVLKVYRTSSTLCGTSSYSHVTTFAGMGPLLAAHPDMRPKNLFVDGRQGLLAYTFSTREDDPEGPYMRPHCAFATLSRRRVHWHQLNDPLAPHHSITSCHKFLPSHFPDIPESCFQVQVLDDLVIWRAGEDYDDGSGLSEIIVHNWKTGINVWVSIQKLLTCLVVVMFIVSGIVHMSYSQHMHANHYVGLYRVELLSPSRLVVINSSNLAMRLYDFNPDCSSDSLPIRDLDNCCCVLKLPTSLKRAPPAFLSGCETESFITRLPNSDTPETDQSLFLPDPALATLVFRTEFTYERSQPVRGTSKIAYWQEYERYLVFVPLTTLVRCYEDRRLPQGGVTDIPDTGTSSVSSLTIPWEDWGPPLGARIIHAPEHHRYRPHSVHVRVADCVLSVIEALPLAATSPSHTVRLRAAASLGSKAGVDTAAKDELSANSLSLSASEENRIRDPTAWKAPFYTMYQIRKTERTIPYMTEDRKLLVGMRLFGDKLIEFRSRPHGA</sequence>
<protein>
    <submittedName>
        <fullName evidence="1">Uncharacterized protein</fullName>
    </submittedName>
</protein>
<proteinExistence type="predicted"/>
<dbReference type="AlphaFoldDB" id="A0AAD7TPA4"/>
<organism evidence="1 2">
    <name type="scientific">Trametes cubensis</name>
    <dbReference type="NCBI Taxonomy" id="1111947"/>
    <lineage>
        <taxon>Eukaryota</taxon>
        <taxon>Fungi</taxon>
        <taxon>Dikarya</taxon>
        <taxon>Basidiomycota</taxon>
        <taxon>Agaricomycotina</taxon>
        <taxon>Agaricomycetes</taxon>
        <taxon>Polyporales</taxon>
        <taxon>Polyporaceae</taxon>
        <taxon>Trametes</taxon>
    </lineage>
</organism>
<evidence type="ECO:0000313" key="1">
    <source>
        <dbReference type="EMBL" id="KAJ8469084.1"/>
    </source>
</evidence>
<evidence type="ECO:0000313" key="2">
    <source>
        <dbReference type="Proteomes" id="UP001215151"/>
    </source>
</evidence>